<gene>
    <name evidence="2" type="ORF">SLU01_08930</name>
</gene>
<evidence type="ECO:0000313" key="3">
    <source>
        <dbReference type="Proteomes" id="UP000321901"/>
    </source>
</evidence>
<reference evidence="2 3" key="1">
    <citation type="submission" date="2019-07" db="EMBL/GenBank/DDBJ databases">
        <title>Whole genome shotgun sequence of Sporosarcina luteola NBRC 105378.</title>
        <authorList>
            <person name="Hosoyama A."/>
            <person name="Uohara A."/>
            <person name="Ohji S."/>
            <person name="Ichikawa N."/>
        </authorList>
    </citation>
    <scope>NUCLEOTIDE SEQUENCE [LARGE SCALE GENOMIC DNA]</scope>
    <source>
        <strain evidence="2 3">NBRC 105378</strain>
    </source>
</reference>
<organism evidence="2 3">
    <name type="scientific">Sporosarcina luteola</name>
    <dbReference type="NCBI Taxonomy" id="582850"/>
    <lineage>
        <taxon>Bacteria</taxon>
        <taxon>Bacillati</taxon>
        <taxon>Bacillota</taxon>
        <taxon>Bacilli</taxon>
        <taxon>Bacillales</taxon>
        <taxon>Caryophanaceae</taxon>
        <taxon>Sporosarcina</taxon>
    </lineage>
</organism>
<evidence type="ECO:0000313" key="2">
    <source>
        <dbReference type="EMBL" id="GEN82581.1"/>
    </source>
</evidence>
<evidence type="ECO:0008006" key="4">
    <source>
        <dbReference type="Google" id="ProtNLM"/>
    </source>
</evidence>
<keyword evidence="1" id="KW-0732">Signal</keyword>
<dbReference type="AlphaFoldDB" id="A0A511Z556"/>
<dbReference type="Proteomes" id="UP000321901">
    <property type="component" value="Unassembled WGS sequence"/>
</dbReference>
<proteinExistence type="predicted"/>
<evidence type="ECO:0000256" key="1">
    <source>
        <dbReference type="SAM" id="SignalP"/>
    </source>
</evidence>
<keyword evidence="3" id="KW-1185">Reference proteome</keyword>
<feature type="signal peptide" evidence="1">
    <location>
        <begin position="1"/>
        <end position="21"/>
    </location>
</feature>
<name>A0A511Z556_9BACL</name>
<sequence>MLKKKSLKIVCSIIFIGSLLVGCTADQTNLKKTKSDGLTFSEYFRAYDRLDERRNSKFYKPLSMNEVQSTSLPDEMKKVIHPIDLKDLPFKVDEENVYFVTSKSKEGKGISQAQVSYLGKNEYGNTERFYIISVTESDRNPLNAYDTSDEVDLVGNKLKKEHLTDNLPIYQQVLTTNSALLYRYYQYNDEENKITIVGTSSNEFYAYYNGYIYHVGYLIDREKNDEEMQEKMLQLTREYILGSSRK</sequence>
<comment type="caution">
    <text evidence="2">The sequence shown here is derived from an EMBL/GenBank/DDBJ whole genome shotgun (WGS) entry which is preliminary data.</text>
</comment>
<dbReference type="RefSeq" id="WP_147055752.1">
    <property type="nucleotide sequence ID" value="NZ_BJYL01000011.1"/>
</dbReference>
<feature type="chain" id="PRO_5039477168" description="Lipoprotein" evidence="1">
    <location>
        <begin position="22"/>
        <end position="246"/>
    </location>
</feature>
<accession>A0A511Z556</accession>
<protein>
    <recommendedName>
        <fullName evidence="4">Lipoprotein</fullName>
    </recommendedName>
</protein>
<dbReference type="PROSITE" id="PS51257">
    <property type="entry name" value="PROKAR_LIPOPROTEIN"/>
    <property type="match status" value="1"/>
</dbReference>
<dbReference type="OrthoDB" id="1116171at2"/>
<dbReference type="EMBL" id="BJYL01000011">
    <property type="protein sequence ID" value="GEN82581.1"/>
    <property type="molecule type" value="Genomic_DNA"/>
</dbReference>